<dbReference type="Gene3D" id="6.10.340.10">
    <property type="match status" value="1"/>
</dbReference>
<evidence type="ECO:0000256" key="7">
    <source>
        <dbReference type="ARBA" id="ARBA00023012"/>
    </source>
</evidence>
<evidence type="ECO:0000256" key="8">
    <source>
        <dbReference type="SAM" id="Phobius"/>
    </source>
</evidence>
<feature type="transmembrane region" description="Helical" evidence="8">
    <location>
        <begin position="143"/>
        <end position="164"/>
    </location>
</feature>
<dbReference type="SMART" id="SM00304">
    <property type="entry name" value="HAMP"/>
    <property type="match status" value="1"/>
</dbReference>
<evidence type="ECO:0000259" key="9">
    <source>
        <dbReference type="PROSITE" id="PS50109"/>
    </source>
</evidence>
<dbReference type="InterPro" id="IPR003594">
    <property type="entry name" value="HATPase_dom"/>
</dbReference>
<dbReference type="Pfam" id="PF00672">
    <property type="entry name" value="HAMP"/>
    <property type="match status" value="1"/>
</dbReference>
<keyword evidence="8" id="KW-0812">Transmembrane</keyword>
<dbReference type="InterPro" id="IPR003660">
    <property type="entry name" value="HAMP_dom"/>
</dbReference>
<keyword evidence="8" id="KW-0472">Membrane</keyword>
<dbReference type="RefSeq" id="WP_198569372.1">
    <property type="nucleotide sequence ID" value="NZ_CP066167.1"/>
</dbReference>
<keyword evidence="8" id="KW-1133">Transmembrane helix</keyword>
<keyword evidence="7" id="KW-0902">Two-component regulatory system</keyword>
<evidence type="ECO:0000256" key="1">
    <source>
        <dbReference type="ARBA" id="ARBA00000085"/>
    </source>
</evidence>
<dbReference type="Pfam" id="PF07730">
    <property type="entry name" value="HisKA_3"/>
    <property type="match status" value="1"/>
</dbReference>
<gene>
    <name evidence="11" type="ORF">I6N98_16260</name>
</gene>
<dbReference type="KEGG" id="snan:I6N98_16260"/>
<dbReference type="PROSITE" id="PS50885">
    <property type="entry name" value="HAMP"/>
    <property type="match status" value="1"/>
</dbReference>
<dbReference type="Proteomes" id="UP000596063">
    <property type="component" value="Chromosome"/>
</dbReference>
<comment type="subcellular location">
    <subcellularLocation>
        <location evidence="2">Membrane</location>
    </subcellularLocation>
</comment>
<dbReference type="InterPro" id="IPR005467">
    <property type="entry name" value="His_kinase_dom"/>
</dbReference>
<feature type="transmembrane region" description="Helical" evidence="8">
    <location>
        <begin position="7"/>
        <end position="27"/>
    </location>
</feature>
<dbReference type="InterPro" id="IPR011712">
    <property type="entry name" value="Sig_transdc_His_kin_sub3_dim/P"/>
</dbReference>
<dbReference type="GO" id="GO:0000155">
    <property type="term" value="F:phosphorelay sensor kinase activity"/>
    <property type="evidence" value="ECO:0007669"/>
    <property type="project" value="InterPro"/>
</dbReference>
<proteinExistence type="predicted"/>
<dbReference type="Gene3D" id="1.20.5.1930">
    <property type="match status" value="1"/>
</dbReference>
<accession>A0A7T4UQ75</accession>
<evidence type="ECO:0000256" key="6">
    <source>
        <dbReference type="ARBA" id="ARBA00022777"/>
    </source>
</evidence>
<dbReference type="PANTHER" id="PTHR24421">
    <property type="entry name" value="NITRATE/NITRITE SENSOR PROTEIN NARX-RELATED"/>
    <property type="match status" value="1"/>
</dbReference>
<evidence type="ECO:0000256" key="5">
    <source>
        <dbReference type="ARBA" id="ARBA00022679"/>
    </source>
</evidence>
<evidence type="ECO:0000256" key="4">
    <source>
        <dbReference type="ARBA" id="ARBA00022553"/>
    </source>
</evidence>
<evidence type="ECO:0000313" key="12">
    <source>
        <dbReference type="Proteomes" id="UP000596063"/>
    </source>
</evidence>
<keyword evidence="6" id="KW-0418">Kinase</keyword>
<feature type="domain" description="Histidine kinase" evidence="9">
    <location>
        <begin position="343"/>
        <end position="432"/>
    </location>
</feature>
<dbReference type="EMBL" id="CP066167">
    <property type="protein sequence ID" value="QQD17873.1"/>
    <property type="molecule type" value="Genomic_DNA"/>
</dbReference>
<evidence type="ECO:0000313" key="11">
    <source>
        <dbReference type="EMBL" id="QQD17873.1"/>
    </source>
</evidence>
<keyword evidence="5" id="KW-0808">Transferase</keyword>
<evidence type="ECO:0000259" key="10">
    <source>
        <dbReference type="PROSITE" id="PS50885"/>
    </source>
</evidence>
<evidence type="ECO:0000256" key="3">
    <source>
        <dbReference type="ARBA" id="ARBA00012438"/>
    </source>
</evidence>
<dbReference type="SUPFAM" id="SSF55874">
    <property type="entry name" value="ATPase domain of HSP90 chaperone/DNA topoisomerase II/histidine kinase"/>
    <property type="match status" value="1"/>
</dbReference>
<dbReference type="AlphaFoldDB" id="A0A7T4UQ75"/>
<dbReference type="PROSITE" id="PS51257">
    <property type="entry name" value="PROKAR_LIPOPROTEIN"/>
    <property type="match status" value="1"/>
</dbReference>
<keyword evidence="4" id="KW-0597">Phosphoprotein</keyword>
<dbReference type="EC" id="2.7.13.3" evidence="3"/>
<sequence>MTTVLRVNAFLTMVFAMLLLACVVVMVRQARLDIEREVSASMGLVAALTEGCHMVPRQYCPSADEITKKLQHYRHFKIISEPSNLNMSEDIIPRSSGSVPLWFYDAVWGRPAGRLIEHIPVKGERLLLVADPTDELLEVWESVVQIFLLIVACALVANVAVLVGGRISLRPIRRFLCALDQIERGNYQERLPSYSISEAHRLACHFNEMAAALEKQQYENRLLNRQLLCLQEQERRELARELHDDLGQHLSAIKAVAGTISLSVESSEAVRVNARKIISISSNVLLSFRNIVHRLRPTELDRTDFYHASRQLCKTWSDSVNIPCHYSCADSPPTLNSNQSIHLYRIVQEALNNVLKHANASHVEVCIDTSRDGDNLYLSILDNGVGMDDDACAIGMGIRFMNERAAAIGAEIKFTANDGAGTKICVELATSVNAGVPDYERGGV</sequence>
<dbReference type="InterPro" id="IPR036890">
    <property type="entry name" value="HATPase_C_sf"/>
</dbReference>
<comment type="catalytic activity">
    <reaction evidence="1">
        <text>ATP + protein L-histidine = ADP + protein N-phospho-L-histidine.</text>
        <dbReference type="EC" id="2.7.13.3"/>
    </reaction>
</comment>
<evidence type="ECO:0000256" key="2">
    <source>
        <dbReference type="ARBA" id="ARBA00004370"/>
    </source>
</evidence>
<dbReference type="PANTHER" id="PTHR24421:SF58">
    <property type="entry name" value="SIGNAL TRANSDUCTION HISTIDINE-PROTEIN KINASE_PHOSPHATASE UHPB"/>
    <property type="match status" value="1"/>
</dbReference>
<dbReference type="GO" id="GO:0016020">
    <property type="term" value="C:membrane"/>
    <property type="evidence" value="ECO:0007669"/>
    <property type="project" value="UniProtKB-SubCell"/>
</dbReference>
<dbReference type="SUPFAM" id="SSF158472">
    <property type="entry name" value="HAMP domain-like"/>
    <property type="match status" value="1"/>
</dbReference>
<feature type="domain" description="HAMP" evidence="10">
    <location>
        <begin position="166"/>
        <end position="218"/>
    </location>
</feature>
<dbReference type="CDD" id="cd16917">
    <property type="entry name" value="HATPase_UhpB-NarQ-NarX-like"/>
    <property type="match status" value="1"/>
</dbReference>
<dbReference type="GO" id="GO:0046983">
    <property type="term" value="F:protein dimerization activity"/>
    <property type="evidence" value="ECO:0007669"/>
    <property type="project" value="InterPro"/>
</dbReference>
<dbReference type="Pfam" id="PF02518">
    <property type="entry name" value="HATPase_c"/>
    <property type="match status" value="1"/>
</dbReference>
<keyword evidence="12" id="KW-1185">Reference proteome</keyword>
<reference evidence="11 12" key="1">
    <citation type="submission" date="2020-12" db="EMBL/GenBank/DDBJ databases">
        <authorList>
            <person name="Shan Y."/>
        </authorList>
    </citation>
    <scope>NUCLEOTIDE SEQUENCE [LARGE SCALE GENOMIC DNA]</scope>
    <source>
        <strain evidence="12">csc3.9</strain>
    </source>
</reference>
<protein>
    <recommendedName>
        <fullName evidence="3">histidine kinase</fullName>
        <ecNumber evidence="3">2.7.13.3</ecNumber>
    </recommendedName>
</protein>
<dbReference type="InterPro" id="IPR050482">
    <property type="entry name" value="Sensor_HK_TwoCompSys"/>
</dbReference>
<name>A0A7T4UQ75_9GAMM</name>
<organism evidence="11 12">
    <name type="scientific">Spongiibacter nanhainus</name>
    <dbReference type="NCBI Taxonomy" id="2794344"/>
    <lineage>
        <taxon>Bacteria</taxon>
        <taxon>Pseudomonadati</taxon>
        <taxon>Pseudomonadota</taxon>
        <taxon>Gammaproteobacteria</taxon>
        <taxon>Cellvibrionales</taxon>
        <taxon>Spongiibacteraceae</taxon>
        <taxon>Spongiibacter</taxon>
    </lineage>
</organism>
<dbReference type="SMART" id="SM00387">
    <property type="entry name" value="HATPase_c"/>
    <property type="match status" value="1"/>
</dbReference>
<dbReference type="Gene3D" id="3.30.565.10">
    <property type="entry name" value="Histidine kinase-like ATPase, C-terminal domain"/>
    <property type="match status" value="1"/>
</dbReference>
<dbReference type="PROSITE" id="PS50109">
    <property type="entry name" value="HIS_KIN"/>
    <property type="match status" value="1"/>
</dbReference>
<dbReference type="CDD" id="cd06225">
    <property type="entry name" value="HAMP"/>
    <property type="match status" value="1"/>
</dbReference>